<accession>A0A7Z0GNT1</accession>
<organism evidence="2 3">
    <name type="scientific">Nesterenkonia xinjiangensis</name>
    <dbReference type="NCBI Taxonomy" id="225327"/>
    <lineage>
        <taxon>Bacteria</taxon>
        <taxon>Bacillati</taxon>
        <taxon>Actinomycetota</taxon>
        <taxon>Actinomycetes</taxon>
        <taxon>Micrococcales</taxon>
        <taxon>Micrococcaceae</taxon>
        <taxon>Nesterenkonia</taxon>
    </lineage>
</organism>
<evidence type="ECO:0000313" key="3">
    <source>
        <dbReference type="Proteomes" id="UP000535437"/>
    </source>
</evidence>
<feature type="region of interest" description="Disordered" evidence="1">
    <location>
        <begin position="22"/>
        <end position="59"/>
    </location>
</feature>
<dbReference type="AlphaFoldDB" id="A0A7Z0GNT1"/>
<comment type="caution">
    <text evidence="2">The sequence shown here is derived from an EMBL/GenBank/DDBJ whole genome shotgun (WGS) entry which is preliminary data.</text>
</comment>
<reference evidence="2 3" key="1">
    <citation type="submission" date="2020-07" db="EMBL/GenBank/DDBJ databases">
        <title>Sequencing the genomes of 1000 actinobacteria strains.</title>
        <authorList>
            <person name="Klenk H.-P."/>
        </authorList>
    </citation>
    <scope>NUCLEOTIDE SEQUENCE [LARGE SCALE GENOMIC DNA]</scope>
    <source>
        <strain evidence="2 3">DSM 15475</strain>
    </source>
</reference>
<feature type="region of interest" description="Disordered" evidence="1">
    <location>
        <begin position="71"/>
        <end position="91"/>
    </location>
</feature>
<dbReference type="EMBL" id="JACCFY010000001">
    <property type="protein sequence ID" value="NYJ79118.1"/>
    <property type="molecule type" value="Genomic_DNA"/>
</dbReference>
<dbReference type="Proteomes" id="UP000535437">
    <property type="component" value="Unassembled WGS sequence"/>
</dbReference>
<sequence>MGHQCRSLRSVSSIAWCWDRDNGQPVRSTPPPGRRIHRSLSRRTDFHNHPAAGSRGLPNSIIFTTGQAGVTATDPATRAGPYRRDGPGRPRMNPDEVIMDKADSHPPTRSALGAHRIRFISPERVDQHIGRKAKRASAGRPSAFSPESFRGRNVIERWFGCLRHFRGLATRYADARRTTSLKSSSQASSCGYDNLQESPYLALPDTRHVQFRRWCESLWRA</sequence>
<gene>
    <name evidence="2" type="ORF">HNR09_002529</name>
</gene>
<proteinExistence type="predicted"/>
<feature type="compositionally biased region" description="Basic and acidic residues" evidence="1">
    <location>
        <begin position="82"/>
        <end position="91"/>
    </location>
</feature>
<protein>
    <submittedName>
        <fullName evidence="2">Transposase</fullName>
    </submittedName>
</protein>
<keyword evidence="3" id="KW-1185">Reference proteome</keyword>
<feature type="region of interest" description="Disordered" evidence="1">
    <location>
        <begin position="126"/>
        <end position="145"/>
    </location>
</feature>
<name>A0A7Z0GNT1_9MICC</name>
<evidence type="ECO:0000313" key="2">
    <source>
        <dbReference type="EMBL" id="NYJ79118.1"/>
    </source>
</evidence>
<evidence type="ECO:0000256" key="1">
    <source>
        <dbReference type="SAM" id="MobiDB-lite"/>
    </source>
</evidence>